<proteinExistence type="predicted"/>
<dbReference type="HOGENOM" id="CLU_3215827_0_0_9"/>
<name>J7CTG7_ENTFC</name>
<evidence type="ECO:0000313" key="1">
    <source>
        <dbReference type="EMBL" id="EJY43990.1"/>
    </source>
</evidence>
<comment type="caution">
    <text evidence="1">The sequence shown here is derived from an EMBL/GenBank/DDBJ whole genome shotgun (WGS) entry which is preliminary data.</text>
</comment>
<evidence type="ECO:0000313" key="2">
    <source>
        <dbReference type="Proteomes" id="UP000006403"/>
    </source>
</evidence>
<sequence>MSSLILQSAFKETFTLSIFGLDTKIIPFVIVDLYFFIILGEIFEVSE</sequence>
<reference evidence="1 2" key="1">
    <citation type="submission" date="2012-04" db="EMBL/GenBank/DDBJ databases">
        <authorList>
            <person name="Weinstock G."/>
            <person name="Sodergren E."/>
            <person name="Lobos E.A."/>
            <person name="Fulton L."/>
            <person name="Fulton R."/>
            <person name="Courtney L."/>
            <person name="Fronick C."/>
            <person name="O'Laughlin M."/>
            <person name="Godfrey J."/>
            <person name="Wilson R.M."/>
            <person name="Miner T."/>
            <person name="Farmer C."/>
            <person name="Delehaunty K."/>
            <person name="Cordes M."/>
            <person name="Minx P."/>
            <person name="Tomlinson C."/>
            <person name="Chen J."/>
            <person name="Wollam A."/>
            <person name="Pepin K.H."/>
            <person name="Bhonagiri V."/>
            <person name="Zhang X."/>
            <person name="Suruliraj S."/>
            <person name="Warren W."/>
            <person name="Mitreva M."/>
            <person name="Mardis E.R."/>
            <person name="Wilson R.K."/>
        </authorList>
    </citation>
    <scope>NUCLEOTIDE SEQUENCE [LARGE SCALE GENOMIC DNA]</scope>
    <source>
        <strain evidence="1 2">505</strain>
    </source>
</reference>
<accession>J7CTG7</accession>
<dbReference type="EMBL" id="AMBL01000072">
    <property type="protein sequence ID" value="EJY43990.1"/>
    <property type="molecule type" value="Genomic_DNA"/>
</dbReference>
<protein>
    <submittedName>
        <fullName evidence="1">Uncharacterized protein</fullName>
    </submittedName>
</protein>
<dbReference type="PATRIC" id="fig|1134806.3.peg.1967"/>
<dbReference type="Proteomes" id="UP000006403">
    <property type="component" value="Unassembled WGS sequence"/>
</dbReference>
<dbReference type="AlphaFoldDB" id="J7CTG7"/>
<organism evidence="1 2">
    <name type="scientific">Enterococcus faecium 505</name>
    <dbReference type="NCBI Taxonomy" id="1134806"/>
    <lineage>
        <taxon>Bacteria</taxon>
        <taxon>Bacillati</taxon>
        <taxon>Bacillota</taxon>
        <taxon>Bacilli</taxon>
        <taxon>Lactobacillales</taxon>
        <taxon>Enterococcaceae</taxon>
        <taxon>Enterococcus</taxon>
    </lineage>
</organism>
<gene>
    <name evidence="1" type="ORF">HMPREF1348_02057</name>
</gene>